<gene>
    <name evidence="9" type="ORF">SAMN06295937_1002218</name>
</gene>
<keyword evidence="4" id="KW-1134">Transmembrane beta strand</keyword>
<evidence type="ECO:0000256" key="1">
    <source>
        <dbReference type="ARBA" id="ARBA00004442"/>
    </source>
</evidence>
<dbReference type="InterPro" id="IPR051906">
    <property type="entry name" value="TolC-like"/>
</dbReference>
<keyword evidence="7" id="KW-0998">Cell outer membrane</keyword>
<dbReference type="Gene3D" id="1.20.1600.10">
    <property type="entry name" value="Outer membrane efflux proteins (OEP)"/>
    <property type="match status" value="1"/>
</dbReference>
<comment type="subcellular location">
    <subcellularLocation>
        <location evidence="1">Cell outer membrane</location>
    </subcellularLocation>
</comment>
<feature type="chain" id="PRO_5012798108" evidence="8">
    <location>
        <begin position="27"/>
        <end position="431"/>
    </location>
</feature>
<keyword evidence="6" id="KW-0472">Membrane</keyword>
<keyword evidence="5" id="KW-0812">Transmembrane</keyword>
<dbReference type="AlphaFoldDB" id="A0A1T5A4X7"/>
<organism evidence="9 10">
    <name type="scientific">Sphingopyxis flava</name>
    <dbReference type="NCBI Taxonomy" id="1507287"/>
    <lineage>
        <taxon>Bacteria</taxon>
        <taxon>Pseudomonadati</taxon>
        <taxon>Pseudomonadota</taxon>
        <taxon>Alphaproteobacteria</taxon>
        <taxon>Sphingomonadales</taxon>
        <taxon>Sphingomonadaceae</taxon>
        <taxon>Sphingopyxis</taxon>
    </lineage>
</organism>
<name>A0A1T5A4X7_9SPHN</name>
<dbReference type="GO" id="GO:0009279">
    <property type="term" value="C:cell outer membrane"/>
    <property type="evidence" value="ECO:0007669"/>
    <property type="project" value="UniProtKB-SubCell"/>
</dbReference>
<protein>
    <submittedName>
        <fullName evidence="9">Outer membrane protein TolC</fullName>
    </submittedName>
</protein>
<dbReference type="GO" id="GO:0015562">
    <property type="term" value="F:efflux transmembrane transporter activity"/>
    <property type="evidence" value="ECO:0007669"/>
    <property type="project" value="InterPro"/>
</dbReference>
<evidence type="ECO:0000256" key="5">
    <source>
        <dbReference type="ARBA" id="ARBA00022692"/>
    </source>
</evidence>
<evidence type="ECO:0000256" key="7">
    <source>
        <dbReference type="ARBA" id="ARBA00023237"/>
    </source>
</evidence>
<dbReference type="OrthoDB" id="9814637at2"/>
<dbReference type="PANTHER" id="PTHR30026:SF22">
    <property type="entry name" value="OUTER MEMBRANE EFFLUX PROTEIN"/>
    <property type="match status" value="1"/>
</dbReference>
<feature type="signal peptide" evidence="8">
    <location>
        <begin position="1"/>
        <end position="26"/>
    </location>
</feature>
<sequence>METSHAIRCAALLCTCLLIGTAPARAQIFSDVVESLLEDHPRIQSAESVAEAGKSEVAAARAARQPQVALSADAGWEEGGTGGSSGTYILPEITASQLLFDGGRSAAEIRRSRLRAQALRVQEDRVADELVASLAQAWGEWSRQCDLIEISEAQVAALEQLHGLVSEIASFDRGRGSDVVLVGSRLEQARSALDARRIAREDARATVREIASAPVEPVGRLPSLASFLPETLSEATALVDATPVVQISELQIGESDAAVSGAKNWWQPQLNLEVARTSERTALGDTHLFNAFGVRLRAVSLPFGGGGRARLNAARATASAARFDAEQARQSLTDRIERLWMLGNQRRDRLPRLAQVVVEADEARDIVQEQFRIGRRSILDLLSYETERFNARSGLANEQHDLIALEYQLMGALGRIDFALASGATPMETLQ</sequence>
<keyword evidence="10" id="KW-1185">Reference proteome</keyword>
<dbReference type="Proteomes" id="UP000190044">
    <property type="component" value="Unassembled WGS sequence"/>
</dbReference>
<dbReference type="GO" id="GO:1990281">
    <property type="term" value="C:efflux pump complex"/>
    <property type="evidence" value="ECO:0007669"/>
    <property type="project" value="TreeGrafter"/>
</dbReference>
<dbReference type="Pfam" id="PF02321">
    <property type="entry name" value="OEP"/>
    <property type="match status" value="2"/>
</dbReference>
<dbReference type="InterPro" id="IPR003423">
    <property type="entry name" value="OMP_efflux"/>
</dbReference>
<evidence type="ECO:0000256" key="6">
    <source>
        <dbReference type="ARBA" id="ARBA00023136"/>
    </source>
</evidence>
<dbReference type="GO" id="GO:0015288">
    <property type="term" value="F:porin activity"/>
    <property type="evidence" value="ECO:0007669"/>
    <property type="project" value="TreeGrafter"/>
</dbReference>
<dbReference type="PANTHER" id="PTHR30026">
    <property type="entry name" value="OUTER MEMBRANE PROTEIN TOLC"/>
    <property type="match status" value="1"/>
</dbReference>
<accession>A0A1T5A4X7</accession>
<reference evidence="10" key="1">
    <citation type="submission" date="2017-02" db="EMBL/GenBank/DDBJ databases">
        <authorList>
            <person name="Varghese N."/>
            <person name="Submissions S."/>
        </authorList>
    </citation>
    <scope>NUCLEOTIDE SEQUENCE [LARGE SCALE GENOMIC DNA]</scope>
    <source>
        <strain evidence="10">R11H</strain>
    </source>
</reference>
<evidence type="ECO:0000313" key="10">
    <source>
        <dbReference type="Proteomes" id="UP000190044"/>
    </source>
</evidence>
<evidence type="ECO:0000256" key="8">
    <source>
        <dbReference type="SAM" id="SignalP"/>
    </source>
</evidence>
<keyword evidence="8" id="KW-0732">Signal</keyword>
<evidence type="ECO:0000256" key="2">
    <source>
        <dbReference type="ARBA" id="ARBA00007613"/>
    </source>
</evidence>
<comment type="similarity">
    <text evidence="2">Belongs to the outer membrane factor (OMF) (TC 1.B.17) family.</text>
</comment>
<evidence type="ECO:0000313" key="9">
    <source>
        <dbReference type="EMBL" id="SKB29889.1"/>
    </source>
</evidence>
<dbReference type="SUPFAM" id="SSF56954">
    <property type="entry name" value="Outer membrane efflux proteins (OEP)"/>
    <property type="match status" value="1"/>
</dbReference>
<evidence type="ECO:0000256" key="4">
    <source>
        <dbReference type="ARBA" id="ARBA00022452"/>
    </source>
</evidence>
<dbReference type="RefSeq" id="WP_079637118.1">
    <property type="nucleotide sequence ID" value="NZ_FUYP01000002.1"/>
</dbReference>
<keyword evidence="3" id="KW-0813">Transport</keyword>
<proteinExistence type="inferred from homology"/>
<dbReference type="EMBL" id="FUYP01000002">
    <property type="protein sequence ID" value="SKB29889.1"/>
    <property type="molecule type" value="Genomic_DNA"/>
</dbReference>
<evidence type="ECO:0000256" key="3">
    <source>
        <dbReference type="ARBA" id="ARBA00022448"/>
    </source>
</evidence>